<name>A0A6S6QZJ0_9FIRM</name>
<organism evidence="1 2">
    <name type="scientific">Anaerocolumna cellulosilytica</name>
    <dbReference type="NCBI Taxonomy" id="433286"/>
    <lineage>
        <taxon>Bacteria</taxon>
        <taxon>Bacillati</taxon>
        <taxon>Bacillota</taxon>
        <taxon>Clostridia</taxon>
        <taxon>Lachnospirales</taxon>
        <taxon>Lachnospiraceae</taxon>
        <taxon>Anaerocolumna</taxon>
    </lineage>
</organism>
<proteinExistence type="predicted"/>
<dbReference type="EMBL" id="AP023367">
    <property type="protein sequence ID" value="BCJ92692.1"/>
    <property type="molecule type" value="Genomic_DNA"/>
</dbReference>
<reference evidence="1 2" key="1">
    <citation type="journal article" date="2016" name="Int. J. Syst. Evol. Microbiol.">
        <title>Descriptions of Anaerotaenia torta gen. nov., sp. nov. and Anaerocolumna cellulosilytica gen. nov., sp. nov. isolated from a methanogenic reactor of cattle waste.</title>
        <authorList>
            <person name="Uek A."/>
            <person name="Ohtaki Y."/>
            <person name="Kaku N."/>
            <person name="Ueki K."/>
        </authorList>
    </citation>
    <scope>NUCLEOTIDE SEQUENCE [LARGE SCALE GENOMIC DNA]</scope>
    <source>
        <strain evidence="1 2">SN021</strain>
    </source>
</reference>
<sequence>MKDTRSKLDKEIGGVTMAESALENVKRTLVRRREYVKKGKAFEGARGYQYNKWSVQEEMKELAGIKNMNHKASTRIMNSGIVNIKCKK</sequence>
<gene>
    <name evidence="1" type="ORF">acsn021_02610</name>
</gene>
<protein>
    <submittedName>
        <fullName evidence="1">Uncharacterized protein</fullName>
    </submittedName>
</protein>
<dbReference type="KEGG" id="acel:acsn021_02610"/>
<evidence type="ECO:0000313" key="2">
    <source>
        <dbReference type="Proteomes" id="UP000515561"/>
    </source>
</evidence>
<dbReference type="Proteomes" id="UP000515561">
    <property type="component" value="Chromosome"/>
</dbReference>
<accession>A0A6S6QZJ0</accession>
<keyword evidence="2" id="KW-1185">Reference proteome</keyword>
<evidence type="ECO:0000313" key="1">
    <source>
        <dbReference type="EMBL" id="BCJ92692.1"/>
    </source>
</evidence>
<dbReference type="AlphaFoldDB" id="A0A6S6QZJ0"/>